<protein>
    <submittedName>
        <fullName evidence="2">Uncharacterized protein</fullName>
    </submittedName>
</protein>
<dbReference type="EMBL" id="SCEB01215286">
    <property type="protein sequence ID" value="RXM30360.1"/>
    <property type="molecule type" value="Genomic_DNA"/>
</dbReference>
<dbReference type="AlphaFoldDB" id="A0A444U5D8"/>
<organism evidence="2 3">
    <name type="scientific">Acipenser ruthenus</name>
    <name type="common">Sterlet sturgeon</name>
    <dbReference type="NCBI Taxonomy" id="7906"/>
    <lineage>
        <taxon>Eukaryota</taxon>
        <taxon>Metazoa</taxon>
        <taxon>Chordata</taxon>
        <taxon>Craniata</taxon>
        <taxon>Vertebrata</taxon>
        <taxon>Euteleostomi</taxon>
        <taxon>Actinopterygii</taxon>
        <taxon>Chondrostei</taxon>
        <taxon>Acipenseriformes</taxon>
        <taxon>Acipenseridae</taxon>
        <taxon>Acipenser</taxon>
    </lineage>
</organism>
<sequence length="105" mass="12266">MLKECLQFFIEPAKNLKTVLKGTLRKASQRVKRDDQVLEECQLFIMELARELNRACEERLQQKHGWPENVGRAMEKQREGDERGVEDGNSSTALAFYKAKIPEKW</sequence>
<reference evidence="2 3" key="1">
    <citation type="submission" date="2019-01" db="EMBL/GenBank/DDBJ databases">
        <title>Draft Genome and Complete Hox-Cluster Characterization of the Sterlet Sturgeon (Acipenser ruthenus).</title>
        <authorList>
            <person name="Wei Q."/>
        </authorList>
    </citation>
    <scope>NUCLEOTIDE SEQUENCE [LARGE SCALE GENOMIC DNA]</scope>
    <source>
        <strain evidence="2">WHYD16114868_AA</strain>
        <tissue evidence="2">Blood</tissue>
    </source>
</reference>
<name>A0A444U5D8_ACIRT</name>
<proteinExistence type="predicted"/>
<evidence type="ECO:0000313" key="3">
    <source>
        <dbReference type="Proteomes" id="UP000289886"/>
    </source>
</evidence>
<keyword evidence="3" id="KW-1185">Reference proteome</keyword>
<evidence type="ECO:0000313" key="2">
    <source>
        <dbReference type="EMBL" id="RXM30360.1"/>
    </source>
</evidence>
<gene>
    <name evidence="2" type="ORF">EOD39_7965</name>
</gene>
<comment type="caution">
    <text evidence="2">The sequence shown here is derived from an EMBL/GenBank/DDBJ whole genome shotgun (WGS) entry which is preliminary data.</text>
</comment>
<feature type="compositionally biased region" description="Basic and acidic residues" evidence="1">
    <location>
        <begin position="73"/>
        <end position="86"/>
    </location>
</feature>
<dbReference type="Proteomes" id="UP000289886">
    <property type="component" value="Unassembled WGS sequence"/>
</dbReference>
<evidence type="ECO:0000256" key="1">
    <source>
        <dbReference type="SAM" id="MobiDB-lite"/>
    </source>
</evidence>
<accession>A0A444U5D8</accession>
<feature type="region of interest" description="Disordered" evidence="1">
    <location>
        <begin position="67"/>
        <end position="88"/>
    </location>
</feature>